<feature type="compositionally biased region" description="Polar residues" evidence="1">
    <location>
        <begin position="143"/>
        <end position="155"/>
    </location>
</feature>
<keyword evidence="2" id="KW-0812">Transmembrane</keyword>
<dbReference type="Proteomes" id="UP000828390">
    <property type="component" value="Unassembled WGS sequence"/>
</dbReference>
<keyword evidence="2" id="KW-1133">Transmembrane helix</keyword>
<gene>
    <name evidence="3" type="ORF">DPMN_089308</name>
</gene>
<feature type="region of interest" description="Disordered" evidence="1">
    <location>
        <begin position="134"/>
        <end position="213"/>
    </location>
</feature>
<keyword evidence="4" id="KW-1185">Reference proteome</keyword>
<feature type="compositionally biased region" description="Low complexity" evidence="1">
    <location>
        <begin position="195"/>
        <end position="205"/>
    </location>
</feature>
<dbReference type="AlphaFoldDB" id="A0A9D4KVQ4"/>
<organism evidence="3 4">
    <name type="scientific">Dreissena polymorpha</name>
    <name type="common">Zebra mussel</name>
    <name type="synonym">Mytilus polymorpha</name>
    <dbReference type="NCBI Taxonomy" id="45954"/>
    <lineage>
        <taxon>Eukaryota</taxon>
        <taxon>Metazoa</taxon>
        <taxon>Spiralia</taxon>
        <taxon>Lophotrochozoa</taxon>
        <taxon>Mollusca</taxon>
        <taxon>Bivalvia</taxon>
        <taxon>Autobranchia</taxon>
        <taxon>Heteroconchia</taxon>
        <taxon>Euheterodonta</taxon>
        <taxon>Imparidentia</taxon>
        <taxon>Neoheterodontei</taxon>
        <taxon>Myida</taxon>
        <taxon>Dreissenoidea</taxon>
        <taxon>Dreissenidae</taxon>
        <taxon>Dreissena</taxon>
    </lineage>
</organism>
<dbReference type="EMBL" id="JAIWYP010000003">
    <property type="protein sequence ID" value="KAH3846997.1"/>
    <property type="molecule type" value="Genomic_DNA"/>
</dbReference>
<evidence type="ECO:0000313" key="4">
    <source>
        <dbReference type="Proteomes" id="UP000828390"/>
    </source>
</evidence>
<accession>A0A9D4KVQ4</accession>
<reference evidence="3" key="2">
    <citation type="submission" date="2020-11" db="EMBL/GenBank/DDBJ databases">
        <authorList>
            <person name="McCartney M.A."/>
            <person name="Auch B."/>
            <person name="Kono T."/>
            <person name="Mallez S."/>
            <person name="Becker A."/>
            <person name="Gohl D.M."/>
            <person name="Silverstein K.A.T."/>
            <person name="Koren S."/>
            <person name="Bechman K.B."/>
            <person name="Herman A."/>
            <person name="Abrahante J.E."/>
            <person name="Garbe J."/>
        </authorList>
    </citation>
    <scope>NUCLEOTIDE SEQUENCE</scope>
    <source>
        <strain evidence="3">Duluth1</strain>
        <tissue evidence="3">Whole animal</tissue>
    </source>
</reference>
<reference evidence="3" key="1">
    <citation type="journal article" date="2019" name="bioRxiv">
        <title>The Genome of the Zebra Mussel, Dreissena polymorpha: A Resource for Invasive Species Research.</title>
        <authorList>
            <person name="McCartney M.A."/>
            <person name="Auch B."/>
            <person name="Kono T."/>
            <person name="Mallez S."/>
            <person name="Zhang Y."/>
            <person name="Obille A."/>
            <person name="Becker A."/>
            <person name="Abrahante J.E."/>
            <person name="Garbe J."/>
            <person name="Badalamenti J.P."/>
            <person name="Herman A."/>
            <person name="Mangelson H."/>
            <person name="Liachko I."/>
            <person name="Sullivan S."/>
            <person name="Sone E.D."/>
            <person name="Koren S."/>
            <person name="Silverstein K.A.T."/>
            <person name="Beckman K.B."/>
            <person name="Gohl D.M."/>
        </authorList>
    </citation>
    <scope>NUCLEOTIDE SEQUENCE</scope>
    <source>
        <strain evidence="3">Duluth1</strain>
        <tissue evidence="3">Whole animal</tissue>
    </source>
</reference>
<name>A0A9D4KVQ4_DREPO</name>
<proteinExistence type="predicted"/>
<evidence type="ECO:0000256" key="2">
    <source>
        <dbReference type="SAM" id="Phobius"/>
    </source>
</evidence>
<keyword evidence="2" id="KW-0472">Membrane</keyword>
<evidence type="ECO:0000256" key="1">
    <source>
        <dbReference type="SAM" id="MobiDB-lite"/>
    </source>
</evidence>
<comment type="caution">
    <text evidence="3">The sequence shown here is derived from an EMBL/GenBank/DDBJ whole genome shotgun (WGS) entry which is preliminary data.</text>
</comment>
<sequence length="278" mass="29422">MPELTSIAGAAIGALKERTRRDSAAGTSNLTYTGCGHWSQWISRNTPMSPFSREEEHFTPDDLQKLCPSGMVKDFRCKDEKGEAIHDIINETSVDKTFVFYCYNMSSTCYVLNSTGAICPDYAIKIRCECSSTTTTTPTQSSLPWSGSGNGTSVSEMGRVTIGIGPGSGRETSNSGSDVRKGTSGLETGSGTGGSEAVSETSRSGPGSGTGGNLSGRYDSFAGASFADGNFSAGGTSTPWLLIPLVVSLVLFVVNLILVLCVYNKLKMQIRTNQVRPI</sequence>
<feature type="transmembrane region" description="Helical" evidence="2">
    <location>
        <begin position="240"/>
        <end position="263"/>
    </location>
</feature>
<protein>
    <submittedName>
        <fullName evidence="3">Uncharacterized protein</fullName>
    </submittedName>
</protein>
<evidence type="ECO:0000313" key="3">
    <source>
        <dbReference type="EMBL" id="KAH3846997.1"/>
    </source>
</evidence>